<protein>
    <recommendedName>
        <fullName evidence="3">Ferredoxin-like protein</fullName>
    </recommendedName>
</protein>
<evidence type="ECO:0000256" key="9">
    <source>
        <dbReference type="ARBA" id="ARBA00023231"/>
    </source>
</evidence>
<dbReference type="InterPro" id="IPR007859">
    <property type="entry name" value="ETF-QO/FixX_C"/>
</dbReference>
<dbReference type="PANTHER" id="PTHR43082">
    <property type="entry name" value="FERREDOXIN-LIKE"/>
    <property type="match status" value="1"/>
</dbReference>
<feature type="domain" description="ETF-QO/FixX C-terminal" evidence="10">
    <location>
        <begin position="16"/>
        <end position="92"/>
    </location>
</feature>
<evidence type="ECO:0000256" key="2">
    <source>
        <dbReference type="ARBA" id="ARBA00009192"/>
    </source>
</evidence>
<comment type="similarity">
    <text evidence="2">To ferredoxins from P.putida and C.tartarivorum, ferredoxin I from A.vinelandii, ferredoxin II from D.desulfuricans.</text>
</comment>
<gene>
    <name evidence="11" type="primary">fixX_8</name>
    <name evidence="11" type="ORF">SDC9_62761</name>
</gene>
<dbReference type="PIRSF" id="PIRSF036548">
    <property type="entry name" value="Fdx_FixX"/>
    <property type="match status" value="1"/>
</dbReference>
<name>A0A644XJL4_9ZZZZ</name>
<evidence type="ECO:0000256" key="8">
    <source>
        <dbReference type="ARBA" id="ARBA00023014"/>
    </source>
</evidence>
<evidence type="ECO:0000256" key="3">
    <source>
        <dbReference type="ARBA" id="ARBA00020378"/>
    </source>
</evidence>
<keyword evidence="8" id="KW-0411">Iron-sulfur</keyword>
<evidence type="ECO:0000256" key="1">
    <source>
        <dbReference type="ARBA" id="ARBA00003208"/>
    </source>
</evidence>
<comment type="function">
    <text evidence="1">Could be a 3Fe-4S cluster-containing protein.</text>
</comment>
<reference evidence="11" key="1">
    <citation type="submission" date="2019-08" db="EMBL/GenBank/DDBJ databases">
        <authorList>
            <person name="Kucharzyk K."/>
            <person name="Murdoch R.W."/>
            <person name="Higgins S."/>
            <person name="Loffler F."/>
        </authorList>
    </citation>
    <scope>NUCLEOTIDE SEQUENCE</scope>
</reference>
<dbReference type="EMBL" id="VSSQ01002599">
    <property type="protein sequence ID" value="MPM16382.1"/>
    <property type="molecule type" value="Genomic_DNA"/>
</dbReference>
<keyword evidence="6" id="KW-0249">Electron transport</keyword>
<keyword evidence="7" id="KW-0408">Iron</keyword>
<dbReference type="PANTHER" id="PTHR43082:SF3">
    <property type="entry name" value="FERREDOXIN-LIKE PROTEIN YDIT"/>
    <property type="match status" value="1"/>
</dbReference>
<keyword evidence="4" id="KW-0813">Transport</keyword>
<dbReference type="Pfam" id="PF05187">
    <property type="entry name" value="Fer4_ETF_QO"/>
    <property type="match status" value="1"/>
</dbReference>
<dbReference type="SUPFAM" id="SSF54862">
    <property type="entry name" value="4Fe-4S ferredoxins"/>
    <property type="match status" value="1"/>
</dbReference>
<dbReference type="GO" id="GO:0051536">
    <property type="term" value="F:iron-sulfur cluster binding"/>
    <property type="evidence" value="ECO:0007669"/>
    <property type="project" value="UniProtKB-KW"/>
</dbReference>
<dbReference type="AlphaFoldDB" id="A0A644XJL4"/>
<dbReference type="Gene3D" id="3.30.70.20">
    <property type="match status" value="1"/>
</dbReference>
<dbReference type="InterPro" id="IPR012206">
    <property type="entry name" value="Fd_FixX"/>
</dbReference>
<evidence type="ECO:0000313" key="11">
    <source>
        <dbReference type="EMBL" id="MPM16382.1"/>
    </source>
</evidence>
<dbReference type="GO" id="GO:0005506">
    <property type="term" value="F:iron ion binding"/>
    <property type="evidence" value="ECO:0007669"/>
    <property type="project" value="InterPro"/>
</dbReference>
<comment type="caution">
    <text evidence="11">The sequence shown here is derived from an EMBL/GenBank/DDBJ whole genome shotgun (WGS) entry which is preliminary data.</text>
</comment>
<proteinExistence type="predicted"/>
<evidence type="ECO:0000256" key="7">
    <source>
        <dbReference type="ARBA" id="ARBA00023004"/>
    </source>
</evidence>
<accession>A0A644XJL4</accession>
<evidence type="ECO:0000256" key="6">
    <source>
        <dbReference type="ARBA" id="ARBA00022982"/>
    </source>
</evidence>
<evidence type="ECO:0000259" key="10">
    <source>
        <dbReference type="Pfam" id="PF05187"/>
    </source>
</evidence>
<evidence type="ECO:0000256" key="5">
    <source>
        <dbReference type="ARBA" id="ARBA00022723"/>
    </source>
</evidence>
<evidence type="ECO:0000256" key="4">
    <source>
        <dbReference type="ARBA" id="ARBA00022448"/>
    </source>
</evidence>
<keyword evidence="9" id="KW-0535">Nitrogen fixation</keyword>
<sequence length="95" mass="10673">MAKLSVDDKLGLDKFHVDEAHSHIEADENYRDMSEIRKLLLGCPAHLYELTPDGKFIFSYEGCLECGTCRVLSGGKIVKSWNHPEGGLGIEYRMS</sequence>
<keyword evidence="5" id="KW-0479">Metal-binding</keyword>
<organism evidence="11">
    <name type="scientific">bioreactor metagenome</name>
    <dbReference type="NCBI Taxonomy" id="1076179"/>
    <lineage>
        <taxon>unclassified sequences</taxon>
        <taxon>metagenomes</taxon>
        <taxon>ecological metagenomes</taxon>
    </lineage>
</organism>